<evidence type="ECO:0000259" key="1">
    <source>
        <dbReference type="PROSITE" id="PS51886"/>
    </source>
</evidence>
<dbReference type="Ensembl" id="ENSACCT00020005297.1">
    <property type="protein sequence ID" value="ENSACCP00020005083.1"/>
    <property type="gene ID" value="ENSACCG00020003481.1"/>
</dbReference>
<dbReference type="Pfam" id="PF07534">
    <property type="entry name" value="TLD"/>
    <property type="match status" value="1"/>
</dbReference>
<feature type="domain" description="TLDc" evidence="1">
    <location>
        <begin position="92"/>
        <end position="241"/>
    </location>
</feature>
<dbReference type="GO" id="GO:0006979">
    <property type="term" value="P:response to oxidative stress"/>
    <property type="evidence" value="ECO:0007669"/>
    <property type="project" value="TreeGrafter"/>
</dbReference>
<dbReference type="GeneTree" id="ENSGT00940000161648"/>
<evidence type="ECO:0000313" key="2">
    <source>
        <dbReference type="Ensembl" id="ENSACCP00020005083.1"/>
    </source>
</evidence>
<dbReference type="SMART" id="SM00584">
    <property type="entry name" value="TLDc"/>
    <property type="match status" value="1"/>
</dbReference>
<sequence length="241" mass="27142">MQWWYDLAGYQGHGTAQQGCWEQQAARSWAGGSAKCPSLWPLGLFTQPLDGTHPMQDEFRDAAPSDPAEMLTSTCPQPDQDEELPVGCGELAREGQPGWEGLGPHLPPPRLTQQPWHLLCCTRQDSFSLRTLYQFRGQLGSPTLLLIRDTEAQPGPPQPSWETFIFSFSPELKVFRWTGRNNFFVKGDIDLLMIGGGSKFGLWLDRDLHYSGSHPCETFDNETLSPWEEFCVQDLEVWGLA</sequence>
<protein>
    <submittedName>
        <fullName evidence="2">TBC/LysM-associated domain containing 2</fullName>
    </submittedName>
</protein>
<proteinExistence type="predicted"/>
<dbReference type="PROSITE" id="PS51886">
    <property type="entry name" value="TLDC"/>
    <property type="match status" value="1"/>
</dbReference>
<dbReference type="GO" id="GO:0005634">
    <property type="term" value="C:nucleus"/>
    <property type="evidence" value="ECO:0007669"/>
    <property type="project" value="TreeGrafter"/>
</dbReference>
<reference evidence="2" key="2">
    <citation type="submission" date="2025-09" db="UniProtKB">
        <authorList>
            <consortium name="Ensembl"/>
        </authorList>
    </citation>
    <scope>IDENTIFICATION</scope>
</reference>
<name>A0A663DYS4_AQUCH</name>
<organism evidence="2 3">
    <name type="scientific">Aquila chrysaetos chrysaetos</name>
    <dbReference type="NCBI Taxonomy" id="223781"/>
    <lineage>
        <taxon>Eukaryota</taxon>
        <taxon>Metazoa</taxon>
        <taxon>Chordata</taxon>
        <taxon>Craniata</taxon>
        <taxon>Vertebrata</taxon>
        <taxon>Euteleostomi</taxon>
        <taxon>Archelosauria</taxon>
        <taxon>Archosauria</taxon>
        <taxon>Dinosauria</taxon>
        <taxon>Saurischia</taxon>
        <taxon>Theropoda</taxon>
        <taxon>Coelurosauria</taxon>
        <taxon>Aves</taxon>
        <taxon>Neognathae</taxon>
        <taxon>Neoaves</taxon>
        <taxon>Telluraves</taxon>
        <taxon>Accipitrimorphae</taxon>
        <taxon>Accipitriformes</taxon>
        <taxon>Accipitridae</taxon>
        <taxon>Accipitrinae</taxon>
        <taxon>Aquila</taxon>
    </lineage>
</organism>
<dbReference type="PANTHER" id="PTHR23354:SF65">
    <property type="entry name" value="TLD DOMAIN-CONTAINING PROTEIN 2"/>
    <property type="match status" value="1"/>
</dbReference>
<accession>A0A663DYS4</accession>
<dbReference type="Proteomes" id="UP000472275">
    <property type="component" value="Chromosome 3"/>
</dbReference>
<gene>
    <name evidence="2" type="primary">TLDC2</name>
</gene>
<reference evidence="2" key="1">
    <citation type="submission" date="2025-08" db="UniProtKB">
        <authorList>
            <consortium name="Ensembl"/>
        </authorList>
    </citation>
    <scope>IDENTIFICATION</scope>
</reference>
<evidence type="ECO:0000313" key="3">
    <source>
        <dbReference type="Proteomes" id="UP000472275"/>
    </source>
</evidence>
<dbReference type="AlphaFoldDB" id="A0A663DYS4"/>
<dbReference type="PANTHER" id="PTHR23354">
    <property type="entry name" value="NUCLEOLAR PROTEIN 7/ESTROGEN RECEPTOR COACTIVATOR-RELATED"/>
    <property type="match status" value="1"/>
</dbReference>
<dbReference type="InterPro" id="IPR006571">
    <property type="entry name" value="TLDc_dom"/>
</dbReference>
<keyword evidence="3" id="KW-1185">Reference proteome</keyword>